<evidence type="ECO:0000313" key="3">
    <source>
        <dbReference type="Proteomes" id="UP000250266"/>
    </source>
</evidence>
<dbReference type="PANTHER" id="PTHR13060:SF0">
    <property type="entry name" value="PROTEIN ECDYSONELESS HOMOLOG"/>
    <property type="match status" value="1"/>
</dbReference>
<feature type="region of interest" description="Disordered" evidence="1">
    <location>
        <begin position="385"/>
        <end position="409"/>
    </location>
</feature>
<dbReference type="EMBL" id="KV745142">
    <property type="protein sequence ID" value="OCK77254.1"/>
    <property type="molecule type" value="Genomic_DNA"/>
</dbReference>
<dbReference type="Pfam" id="PF07093">
    <property type="entry name" value="SGT1"/>
    <property type="match status" value="1"/>
</dbReference>
<dbReference type="OrthoDB" id="27237at2759"/>
<evidence type="ECO:0000313" key="2">
    <source>
        <dbReference type="EMBL" id="OCK77254.1"/>
    </source>
</evidence>
<sequence>MCNLAQDNFKWFGEGFSGFPKRLPEDCIEYIIHIINPTLSPNQTRAHLLSLQKASSLLQKKLLKDYIWQRDPFALSLVHEEGQWLLRGCTNYGDSIADEWLIVYLLRELSMQFSDAWIRVYDTDGEFLLIEAANALPKWLNPEVAENRVWIHDAKLLVLPLSNPSKPQPLTLKESLAAISGSPSTFQHLRAVEAEAFRRLMPYPGAITQNQHYATVPIPRKLAAILHASPRYVAPAVESFYLRDPIALRSLQPKDAKRLRFPPEDFVNVSVCFTRILFAQLRSQEWAPPGIWSEALASLSEAAGNGGAVEKVEIGIKLAAGFEMLIKDNKNADKQAVREIELLLEDIESGNEALPTDQEIAMWSAREDDEKWLDINFEDFEKELAGKGANSSDTPKSGEANEEQNRGFGDKAAQENLRKMVERFEAFLNDDDAGIEGAEGLDDMDFDNDDPEDDDAVDDSDEEEEIEFDEAEFARMMREMMGMPSEDDKVTLIDEARALARAEELGSDEEEELNDGDEIRKVMERIEAELNESGALDLDITPRKIVASKGAVKGKGKRRAVELVQEYEGESEDDGEVDIDFNLAKNLLESLKGQGGLAGPAGNLMGLMGVQFPPDEDDRVTVVNDRVER</sequence>
<dbReference type="GO" id="GO:0005634">
    <property type="term" value="C:nucleus"/>
    <property type="evidence" value="ECO:0007669"/>
    <property type="project" value="TreeGrafter"/>
</dbReference>
<name>A0A8E2JCR5_9PEZI</name>
<reference evidence="2 3" key="1">
    <citation type="journal article" date="2016" name="Nat. Commun.">
        <title>Ectomycorrhizal ecology is imprinted in the genome of the dominant symbiotic fungus Cenococcum geophilum.</title>
        <authorList>
            <consortium name="DOE Joint Genome Institute"/>
            <person name="Peter M."/>
            <person name="Kohler A."/>
            <person name="Ohm R.A."/>
            <person name="Kuo A."/>
            <person name="Krutzmann J."/>
            <person name="Morin E."/>
            <person name="Arend M."/>
            <person name="Barry K.W."/>
            <person name="Binder M."/>
            <person name="Choi C."/>
            <person name="Clum A."/>
            <person name="Copeland A."/>
            <person name="Grisel N."/>
            <person name="Haridas S."/>
            <person name="Kipfer T."/>
            <person name="LaButti K."/>
            <person name="Lindquist E."/>
            <person name="Lipzen A."/>
            <person name="Maire R."/>
            <person name="Meier B."/>
            <person name="Mihaltcheva S."/>
            <person name="Molinier V."/>
            <person name="Murat C."/>
            <person name="Poggeler S."/>
            <person name="Quandt C.A."/>
            <person name="Sperisen C."/>
            <person name="Tritt A."/>
            <person name="Tisserant E."/>
            <person name="Crous P.W."/>
            <person name="Henrissat B."/>
            <person name="Nehls U."/>
            <person name="Egli S."/>
            <person name="Spatafora J.W."/>
            <person name="Grigoriev I.V."/>
            <person name="Martin F.M."/>
        </authorList>
    </citation>
    <scope>NUCLEOTIDE SEQUENCE [LARGE SCALE GENOMIC DNA]</scope>
    <source>
        <strain evidence="2 3">CBS 459.81</strain>
    </source>
</reference>
<organism evidence="2 3">
    <name type="scientific">Lepidopterella palustris CBS 459.81</name>
    <dbReference type="NCBI Taxonomy" id="1314670"/>
    <lineage>
        <taxon>Eukaryota</taxon>
        <taxon>Fungi</taxon>
        <taxon>Dikarya</taxon>
        <taxon>Ascomycota</taxon>
        <taxon>Pezizomycotina</taxon>
        <taxon>Dothideomycetes</taxon>
        <taxon>Pleosporomycetidae</taxon>
        <taxon>Mytilinidiales</taxon>
        <taxon>Argynnaceae</taxon>
        <taxon>Lepidopterella</taxon>
    </lineage>
</organism>
<dbReference type="Proteomes" id="UP000250266">
    <property type="component" value="Unassembled WGS sequence"/>
</dbReference>
<dbReference type="AlphaFoldDB" id="A0A8E2JCR5"/>
<dbReference type="InterPro" id="IPR010770">
    <property type="entry name" value="Ecd"/>
</dbReference>
<accession>A0A8E2JCR5</accession>
<evidence type="ECO:0000256" key="1">
    <source>
        <dbReference type="SAM" id="MobiDB-lite"/>
    </source>
</evidence>
<proteinExistence type="predicted"/>
<dbReference type="PANTHER" id="PTHR13060">
    <property type="entry name" value="SGT1 PROTEIN HSGT1 SUPPRESSOR OF GCR2"/>
    <property type="match status" value="1"/>
</dbReference>
<feature type="region of interest" description="Disordered" evidence="1">
    <location>
        <begin position="431"/>
        <end position="466"/>
    </location>
</feature>
<gene>
    <name evidence="2" type="ORF">K432DRAFT_384841</name>
</gene>
<protein>
    <submittedName>
        <fullName evidence="2">SGT1-domain-containing protein</fullName>
    </submittedName>
</protein>
<keyword evidence="3" id="KW-1185">Reference proteome</keyword>